<feature type="region of interest" description="Disordered" evidence="1">
    <location>
        <begin position="1"/>
        <end position="28"/>
    </location>
</feature>
<dbReference type="AlphaFoldDB" id="A0AAN6SNK6"/>
<dbReference type="EMBL" id="MU854488">
    <property type="protein sequence ID" value="KAK4034244.1"/>
    <property type="molecule type" value="Genomic_DNA"/>
</dbReference>
<dbReference type="InterPro" id="IPR011009">
    <property type="entry name" value="Kinase-like_dom_sf"/>
</dbReference>
<dbReference type="SUPFAM" id="SSF56112">
    <property type="entry name" value="Protein kinase-like (PK-like)"/>
    <property type="match status" value="1"/>
</dbReference>
<dbReference type="Pfam" id="PF17667">
    <property type="entry name" value="Pkinase_fungal"/>
    <property type="match status" value="1"/>
</dbReference>
<feature type="domain" description="Fungal-type protein kinase" evidence="2">
    <location>
        <begin position="19"/>
        <end position="145"/>
    </location>
</feature>
<organism evidence="3 4">
    <name type="scientific">Parachaetomium inaequale</name>
    <dbReference type="NCBI Taxonomy" id="2588326"/>
    <lineage>
        <taxon>Eukaryota</taxon>
        <taxon>Fungi</taxon>
        <taxon>Dikarya</taxon>
        <taxon>Ascomycota</taxon>
        <taxon>Pezizomycotina</taxon>
        <taxon>Sordariomycetes</taxon>
        <taxon>Sordariomycetidae</taxon>
        <taxon>Sordariales</taxon>
        <taxon>Chaetomiaceae</taxon>
        <taxon>Parachaetomium</taxon>
    </lineage>
</organism>
<proteinExistence type="predicted"/>
<evidence type="ECO:0000313" key="3">
    <source>
        <dbReference type="EMBL" id="KAK4034244.1"/>
    </source>
</evidence>
<dbReference type="PANTHER" id="PTHR38248">
    <property type="entry name" value="FUNK1 6"/>
    <property type="match status" value="1"/>
</dbReference>
<evidence type="ECO:0000256" key="1">
    <source>
        <dbReference type="SAM" id="MobiDB-lite"/>
    </source>
</evidence>
<accession>A0AAN6SNK6</accession>
<protein>
    <recommendedName>
        <fullName evidence="2">Fungal-type protein kinase domain-containing protein</fullName>
    </recommendedName>
</protein>
<dbReference type="Gene3D" id="1.10.510.10">
    <property type="entry name" value="Transferase(Phosphotransferase) domain 1"/>
    <property type="match status" value="1"/>
</dbReference>
<sequence>MKRSSGQTAAPLPSGKRHCSTSPVKAGSDVLPNRVHRRIILSDCGIPIYRAGSRQVLLAALADCIEGHESLRQKAGLLYRDISLNNLMINKDNRGFLINLDLAINEQRVSASGAKAKTGTWAFMAIGALQGEQHSFIHDLESFFWKGRVISRFDKWNFVDTDERAEELAGLKLSVMSKEEMFMKMTTKYFTQYYQPLAPLVNSLRKVVFPEDKPWKREDERLYSRMGEMLRKEREDMK</sequence>
<dbReference type="InterPro" id="IPR040976">
    <property type="entry name" value="Pkinase_fungal"/>
</dbReference>
<dbReference type="PANTHER" id="PTHR38248:SF2">
    <property type="entry name" value="FUNK1 11"/>
    <property type="match status" value="1"/>
</dbReference>
<reference evidence="4" key="1">
    <citation type="journal article" date="2023" name="Mol. Phylogenet. Evol.">
        <title>Genome-scale phylogeny and comparative genomics of the fungal order Sordariales.</title>
        <authorList>
            <person name="Hensen N."/>
            <person name="Bonometti L."/>
            <person name="Westerberg I."/>
            <person name="Brannstrom I.O."/>
            <person name="Guillou S."/>
            <person name="Cros-Aarteil S."/>
            <person name="Calhoun S."/>
            <person name="Haridas S."/>
            <person name="Kuo A."/>
            <person name="Mondo S."/>
            <person name="Pangilinan J."/>
            <person name="Riley R."/>
            <person name="LaButti K."/>
            <person name="Andreopoulos B."/>
            <person name="Lipzen A."/>
            <person name="Chen C."/>
            <person name="Yan M."/>
            <person name="Daum C."/>
            <person name="Ng V."/>
            <person name="Clum A."/>
            <person name="Steindorff A."/>
            <person name="Ohm R.A."/>
            <person name="Martin F."/>
            <person name="Silar P."/>
            <person name="Natvig D.O."/>
            <person name="Lalanne C."/>
            <person name="Gautier V."/>
            <person name="Ament-Velasquez S.L."/>
            <person name="Kruys A."/>
            <person name="Hutchinson M.I."/>
            <person name="Powell A.J."/>
            <person name="Barry K."/>
            <person name="Miller A.N."/>
            <person name="Grigoriev I.V."/>
            <person name="Debuchy R."/>
            <person name="Gladieux P."/>
            <person name="Hiltunen Thoren M."/>
            <person name="Johannesson H."/>
        </authorList>
    </citation>
    <scope>NUCLEOTIDE SEQUENCE [LARGE SCALE GENOMIC DNA]</scope>
    <source>
        <strain evidence="4">CBS 284.82</strain>
    </source>
</reference>
<evidence type="ECO:0000313" key="4">
    <source>
        <dbReference type="Proteomes" id="UP001303115"/>
    </source>
</evidence>
<keyword evidence="4" id="KW-1185">Reference proteome</keyword>
<dbReference type="Proteomes" id="UP001303115">
    <property type="component" value="Unassembled WGS sequence"/>
</dbReference>
<comment type="caution">
    <text evidence="3">The sequence shown here is derived from an EMBL/GenBank/DDBJ whole genome shotgun (WGS) entry which is preliminary data.</text>
</comment>
<gene>
    <name evidence="3" type="ORF">C8A01DRAFT_49342</name>
</gene>
<name>A0AAN6SNK6_9PEZI</name>
<evidence type="ECO:0000259" key="2">
    <source>
        <dbReference type="Pfam" id="PF17667"/>
    </source>
</evidence>